<dbReference type="EMBL" id="SNRW01006508">
    <property type="protein sequence ID" value="KAA6382933.1"/>
    <property type="molecule type" value="Genomic_DNA"/>
</dbReference>
<protein>
    <submittedName>
        <fullName evidence="4">Putative dynein heavy chain</fullName>
    </submittedName>
</protein>
<dbReference type="PANTHER" id="PTHR22878">
    <property type="entry name" value="DYNEIN HEAVY CHAIN 6, AXONEMAL-LIKE-RELATED"/>
    <property type="match status" value="1"/>
</dbReference>
<dbReference type="PANTHER" id="PTHR22878:SF68">
    <property type="entry name" value="DYNEIN HEAVY CHAIN 6, AXONEMAL-LIKE"/>
    <property type="match status" value="1"/>
</dbReference>
<feature type="region of interest" description="Disordered" evidence="1">
    <location>
        <begin position="47"/>
        <end position="74"/>
    </location>
</feature>
<evidence type="ECO:0000256" key="1">
    <source>
        <dbReference type="SAM" id="MobiDB-lite"/>
    </source>
</evidence>
<dbReference type="Proteomes" id="UP000324800">
    <property type="component" value="Unassembled WGS sequence"/>
</dbReference>
<dbReference type="Gene3D" id="3.40.50.300">
    <property type="entry name" value="P-loop containing nucleotide triphosphate hydrolases"/>
    <property type="match status" value="1"/>
</dbReference>
<name>A0A5J4VL41_9EUKA</name>
<dbReference type="Gene3D" id="1.10.472.130">
    <property type="match status" value="1"/>
</dbReference>
<reference evidence="4 5" key="1">
    <citation type="submission" date="2019-03" db="EMBL/GenBank/DDBJ databases">
        <title>Single cell metagenomics reveals metabolic interactions within the superorganism composed of flagellate Streblomastix strix and complex community of Bacteroidetes bacteria on its surface.</title>
        <authorList>
            <person name="Treitli S.C."/>
            <person name="Kolisko M."/>
            <person name="Husnik F."/>
            <person name="Keeling P."/>
            <person name="Hampl V."/>
        </authorList>
    </citation>
    <scope>NUCLEOTIDE SEQUENCE [LARGE SCALE GENOMIC DNA]</scope>
    <source>
        <strain evidence="4">ST1C</strain>
    </source>
</reference>
<dbReference type="GO" id="GO:0030286">
    <property type="term" value="C:dynein complex"/>
    <property type="evidence" value="ECO:0007669"/>
    <property type="project" value="InterPro"/>
</dbReference>
<dbReference type="Pfam" id="PF12775">
    <property type="entry name" value="AAA_7"/>
    <property type="match status" value="1"/>
</dbReference>
<dbReference type="Pfam" id="PF17852">
    <property type="entry name" value="Dynein_AAA_lid"/>
    <property type="match status" value="1"/>
</dbReference>
<evidence type="ECO:0000313" key="4">
    <source>
        <dbReference type="EMBL" id="KAA6382933.1"/>
    </source>
</evidence>
<organism evidence="4 5">
    <name type="scientific">Streblomastix strix</name>
    <dbReference type="NCBI Taxonomy" id="222440"/>
    <lineage>
        <taxon>Eukaryota</taxon>
        <taxon>Metamonada</taxon>
        <taxon>Preaxostyla</taxon>
        <taxon>Oxymonadida</taxon>
        <taxon>Streblomastigidae</taxon>
        <taxon>Streblomastix</taxon>
    </lineage>
</organism>
<dbReference type="GO" id="GO:0051959">
    <property type="term" value="F:dynein light intermediate chain binding"/>
    <property type="evidence" value="ECO:0007669"/>
    <property type="project" value="InterPro"/>
</dbReference>
<accession>A0A5J4VL41</accession>
<feature type="domain" description="Dynein heavy chain 3 AAA+ lid" evidence="3">
    <location>
        <begin position="458"/>
        <end position="520"/>
    </location>
</feature>
<comment type="caution">
    <text evidence="4">The sequence shown here is derived from an EMBL/GenBank/DDBJ whole genome shotgun (WGS) entry which is preliminary data.</text>
</comment>
<evidence type="ECO:0000259" key="3">
    <source>
        <dbReference type="Pfam" id="PF17857"/>
    </source>
</evidence>
<dbReference type="GO" id="GO:0045505">
    <property type="term" value="F:dynein intermediate chain binding"/>
    <property type="evidence" value="ECO:0007669"/>
    <property type="project" value="InterPro"/>
</dbReference>
<feature type="region of interest" description="Disordered" evidence="1">
    <location>
        <begin position="1"/>
        <end position="26"/>
    </location>
</feature>
<dbReference type="InterPro" id="IPR026983">
    <property type="entry name" value="DHC"/>
</dbReference>
<proteinExistence type="predicted"/>
<dbReference type="InterPro" id="IPR041589">
    <property type="entry name" value="DNAH3_AAA_lid_1"/>
</dbReference>
<dbReference type="InterPro" id="IPR027417">
    <property type="entry name" value="P-loop_NTPase"/>
</dbReference>
<gene>
    <name evidence="4" type="ORF">EZS28_021542</name>
</gene>
<evidence type="ECO:0000313" key="5">
    <source>
        <dbReference type="Proteomes" id="UP000324800"/>
    </source>
</evidence>
<sequence length="520" mass="58471">MRGNKDQKNAGGSKGSGNNKDSFTEFIPNTTTDSRCIISTQNGCSYMNRKKKRKKREEGRLKESRKRKEANAQSVLNIQKTIPSTHTVYPPPPGNILNNTKYYEDQYPASLAAKHFVFALIWTFGAALDDQSKPMFSEFVMDLIAVEIKTDIGLDPEEADAIVDSLRNSSQKNNNTPNQSLGTTPKFKLPYLVSDDFIKEDPYRKLMISVSFPRDIKSVFDVVLNDQNGQWERWQVRVSVYKYNLQQPYEEILVQTEDTVATTTMLEMLIKAKANILVTGTTGTGKTIVVNDFLHIPTVQDISLFFQIKISAQSSAKGIQEVLEGRLTHRRSNLIGPSVGKQGIVFIDDMNTPTPEIYFAQPPIELIRQSVAQFGVYDRMKLTFIRLTDTVFVTACGPPGGGRHEVTWRLTRQFHTIGMPQVGAQAMTTIYSFIIVGFLSNQKPSLPATVQELAQPVVDATVEIYQETYSTFLPTPSKSHYTFNLRYTSSLISGVLHSSSGYQSSLILVKLWAHERCRVF</sequence>
<dbReference type="OrthoDB" id="5593012at2759"/>
<dbReference type="GO" id="GO:0007018">
    <property type="term" value="P:microtubule-based movement"/>
    <property type="evidence" value="ECO:0007669"/>
    <property type="project" value="InterPro"/>
</dbReference>
<dbReference type="Gene3D" id="1.20.920.30">
    <property type="match status" value="1"/>
</dbReference>
<dbReference type="AlphaFoldDB" id="A0A5J4VL41"/>
<dbReference type="InterPro" id="IPR041466">
    <property type="entry name" value="Dynein_AAA5_ext"/>
</dbReference>
<dbReference type="SUPFAM" id="SSF52540">
    <property type="entry name" value="P-loop containing nucleoside triphosphate hydrolases"/>
    <property type="match status" value="1"/>
</dbReference>
<evidence type="ECO:0000259" key="2">
    <source>
        <dbReference type="Pfam" id="PF17852"/>
    </source>
</evidence>
<dbReference type="Pfam" id="PF17857">
    <property type="entry name" value="AAA_lid_1"/>
    <property type="match status" value="1"/>
</dbReference>
<feature type="domain" description="Dynein heavy chain AAA 5 extension" evidence="2">
    <location>
        <begin position="104"/>
        <end position="149"/>
    </location>
</feature>